<reference evidence="2" key="2">
    <citation type="submission" date="2020-07" db="EMBL/GenBank/DDBJ databases">
        <authorList>
            <person name="Vera ALvarez R."/>
            <person name="Arias-Moreno D.M."/>
            <person name="Jimenez-Jacinto V."/>
            <person name="Jimenez-Bremont J.F."/>
            <person name="Swaminathan K."/>
            <person name="Moose S.P."/>
            <person name="Guerrero-Gonzalez M.L."/>
            <person name="Marino-Ramirez L."/>
            <person name="Landsman D."/>
            <person name="Rodriguez-Kessler M."/>
            <person name="Delgado-Sanchez P."/>
        </authorList>
    </citation>
    <scope>NUCLEOTIDE SEQUENCE</scope>
    <source>
        <tissue evidence="2">Cladode</tissue>
    </source>
</reference>
<sequence length="102" mass="12276">MHKNMLPQETKSERNIREVTLIESLFLVVVLIEFLQDNLYFFFKVIGHPKPFYCIDEDESAFWVLSYSQKLFPHFFFELIKFKISYIFIKKVMKIGEENSPS</sequence>
<proteinExistence type="predicted"/>
<keyword evidence="1" id="KW-1133">Transmembrane helix</keyword>
<organism evidence="2">
    <name type="scientific">Opuntia streptacantha</name>
    <name type="common">Prickly pear cactus</name>
    <name type="synonym">Opuntia cardona</name>
    <dbReference type="NCBI Taxonomy" id="393608"/>
    <lineage>
        <taxon>Eukaryota</taxon>
        <taxon>Viridiplantae</taxon>
        <taxon>Streptophyta</taxon>
        <taxon>Embryophyta</taxon>
        <taxon>Tracheophyta</taxon>
        <taxon>Spermatophyta</taxon>
        <taxon>Magnoliopsida</taxon>
        <taxon>eudicotyledons</taxon>
        <taxon>Gunneridae</taxon>
        <taxon>Pentapetalae</taxon>
        <taxon>Caryophyllales</taxon>
        <taxon>Cactineae</taxon>
        <taxon>Cactaceae</taxon>
        <taxon>Opuntioideae</taxon>
        <taxon>Opuntia</taxon>
    </lineage>
</organism>
<evidence type="ECO:0000313" key="2">
    <source>
        <dbReference type="EMBL" id="MBA4664415.1"/>
    </source>
</evidence>
<accession>A0A7C9AFK5</accession>
<feature type="transmembrane region" description="Helical" evidence="1">
    <location>
        <begin position="21"/>
        <end position="43"/>
    </location>
</feature>
<reference evidence="2" key="1">
    <citation type="journal article" date="2013" name="J. Plant Res.">
        <title>Effect of fungi and light on seed germination of three Opuntia species from semiarid lands of central Mexico.</title>
        <authorList>
            <person name="Delgado-Sanchez P."/>
            <person name="Jimenez-Bremont J.F."/>
            <person name="Guerrero-Gonzalez Mde L."/>
            <person name="Flores J."/>
        </authorList>
    </citation>
    <scope>NUCLEOTIDE SEQUENCE</scope>
    <source>
        <tissue evidence="2">Cladode</tissue>
    </source>
</reference>
<protein>
    <submittedName>
        <fullName evidence="2">Uncharacterized protein</fullName>
    </submittedName>
</protein>
<keyword evidence="1" id="KW-0472">Membrane</keyword>
<evidence type="ECO:0000256" key="1">
    <source>
        <dbReference type="SAM" id="Phobius"/>
    </source>
</evidence>
<keyword evidence="1" id="KW-0812">Transmembrane</keyword>
<dbReference type="AlphaFoldDB" id="A0A7C9AFK5"/>
<name>A0A7C9AFK5_OPUST</name>
<dbReference type="EMBL" id="GISG01223697">
    <property type="protein sequence ID" value="MBA4664415.1"/>
    <property type="molecule type" value="Transcribed_RNA"/>
</dbReference>